<accession>A0A6A6EUT5</accession>
<keyword evidence="1" id="KW-0472">Membrane</keyword>
<proteinExistence type="predicted"/>
<feature type="transmembrane region" description="Helical" evidence="1">
    <location>
        <begin position="37"/>
        <end position="57"/>
    </location>
</feature>
<keyword evidence="1" id="KW-1133">Transmembrane helix</keyword>
<gene>
    <name evidence="2" type="ORF">K469DRAFT_706230</name>
</gene>
<reference evidence="2" key="1">
    <citation type="journal article" date="2020" name="Stud. Mycol.">
        <title>101 Dothideomycetes genomes: a test case for predicting lifestyles and emergence of pathogens.</title>
        <authorList>
            <person name="Haridas S."/>
            <person name="Albert R."/>
            <person name="Binder M."/>
            <person name="Bloem J."/>
            <person name="Labutti K."/>
            <person name="Salamov A."/>
            <person name="Andreopoulos B."/>
            <person name="Baker S."/>
            <person name="Barry K."/>
            <person name="Bills G."/>
            <person name="Bluhm B."/>
            <person name="Cannon C."/>
            <person name="Castanera R."/>
            <person name="Culley D."/>
            <person name="Daum C."/>
            <person name="Ezra D."/>
            <person name="Gonzalez J."/>
            <person name="Henrissat B."/>
            <person name="Kuo A."/>
            <person name="Liang C."/>
            <person name="Lipzen A."/>
            <person name="Lutzoni F."/>
            <person name="Magnuson J."/>
            <person name="Mondo S."/>
            <person name="Nolan M."/>
            <person name="Ohm R."/>
            <person name="Pangilinan J."/>
            <person name="Park H.-J."/>
            <person name="Ramirez L."/>
            <person name="Alfaro M."/>
            <person name="Sun H."/>
            <person name="Tritt A."/>
            <person name="Yoshinaga Y."/>
            <person name="Zwiers L.-H."/>
            <person name="Turgeon B."/>
            <person name="Goodwin S."/>
            <person name="Spatafora J."/>
            <person name="Crous P."/>
            <person name="Grigoriev I."/>
        </authorList>
    </citation>
    <scope>NUCLEOTIDE SEQUENCE</scope>
    <source>
        <strain evidence="2">CBS 207.26</strain>
    </source>
</reference>
<dbReference type="EMBL" id="ML994611">
    <property type="protein sequence ID" value="KAF2194752.1"/>
    <property type="molecule type" value="Genomic_DNA"/>
</dbReference>
<dbReference type="AlphaFoldDB" id="A0A6A6EUT5"/>
<keyword evidence="3" id="KW-1185">Reference proteome</keyword>
<evidence type="ECO:0000256" key="1">
    <source>
        <dbReference type="SAM" id="Phobius"/>
    </source>
</evidence>
<name>A0A6A6EUT5_9PEZI</name>
<keyword evidence="1" id="KW-0812">Transmembrane</keyword>
<evidence type="ECO:0000313" key="2">
    <source>
        <dbReference type="EMBL" id="KAF2194752.1"/>
    </source>
</evidence>
<dbReference type="Proteomes" id="UP000800200">
    <property type="component" value="Unassembled WGS sequence"/>
</dbReference>
<sequence length="79" mass="9197">MYALTGARLTIRAFALFRRHAQTEIIFRIGAIRPSQLRFFALLNIWVLLNFVPASIFNSWMHSLAHYADQRSKYAKKLG</sequence>
<protein>
    <submittedName>
        <fullName evidence="2">Uncharacterized protein</fullName>
    </submittedName>
</protein>
<evidence type="ECO:0000313" key="3">
    <source>
        <dbReference type="Proteomes" id="UP000800200"/>
    </source>
</evidence>
<organism evidence="2 3">
    <name type="scientific">Zopfia rhizophila CBS 207.26</name>
    <dbReference type="NCBI Taxonomy" id="1314779"/>
    <lineage>
        <taxon>Eukaryota</taxon>
        <taxon>Fungi</taxon>
        <taxon>Dikarya</taxon>
        <taxon>Ascomycota</taxon>
        <taxon>Pezizomycotina</taxon>
        <taxon>Dothideomycetes</taxon>
        <taxon>Dothideomycetes incertae sedis</taxon>
        <taxon>Zopfiaceae</taxon>
        <taxon>Zopfia</taxon>
    </lineage>
</organism>